<proteinExistence type="predicted"/>
<dbReference type="CDD" id="cd23767">
    <property type="entry name" value="IQCD"/>
    <property type="match status" value="1"/>
</dbReference>
<dbReference type="SUPFAM" id="SSF48452">
    <property type="entry name" value="TPR-like"/>
    <property type="match status" value="4"/>
</dbReference>
<comment type="subcellular location">
    <subcellularLocation>
        <location evidence="1">Cytoplasm</location>
    </subcellularLocation>
</comment>
<dbReference type="Gene3D" id="1.25.40.10">
    <property type="entry name" value="Tetratricopeptide repeat domain"/>
    <property type="match status" value="5"/>
</dbReference>
<evidence type="ECO:0000256" key="5">
    <source>
        <dbReference type="ARBA" id="ARBA00040665"/>
    </source>
</evidence>
<name>A0A0M3I831_ASCLU</name>
<sequence>MNSDELVRLVKQAGVAYSKGELQLALHLYERAVLIDPTNHVLYSNRAAILCRLGRYEESLQQAEHSIWLNPKWAKAYLRKGDSLKGAAKLEKAMLAYCKGLTVDRNNAQLLNALIQCVYATPIRDKFCSLMNSLQAAHVGADAFVVVSAIGQELLAVGHNASAISMLNAALEIDTDCSQLRHSVVGALSRAHYESGHFRKALDYLDIQLEIAEQLEDVNSQLLIHDNIAKIAFIEDELTLAVIHVKREIELKCKRGEETDGLYETLGGLLMQMGEYDEAETAFAKTKSVTVDCLVLRAKIAIAKVGGCDLRELTEAIGYCDEIERLSECADERAIAAVIRCRCLLIQSDARAALQILRSATTQFSTEEPSAHMMGLLFGLLSECHLAVGQHYGARKWARKQLKIAIGISSRTLEADALRNMSQICEAIDDYGNALTLWIKYDQLVQDDTLEVRLNSLNRLACLNEACANKDEAECALLKRLALAKKVASPPLLIDAHSSLTRFYRLHNNKEQRKNHFEALRQLFDENGTLLRESVVLEDSADFELDAGDVEEALTHYEKCLMLVQEDGDIHREAEVCSKLAAAHWRLFHSNEAVAYYEHSLAVYQQLANIRAMMRIYAHTAKIHMSTNALQQSHSCLRYCLTLAGFLGDDEAKLDALLQIGRLLIRQDMFAQAKKVLSKALDVASIGQRRRELGLIYGYIAECYIGFNNTKKAMMNFCKQLRYFDDIDDTEGKCETLRHLIEEKRLNGDALWALRLCHNRVAVSSQGSIDLQITVLQESAQIALQLDCNDEAIKFTERALTLCVNSRHHRTVTLLLNLCNLYRMLGMNNKAIVVLHEFIKSNAPESSRHEVLYEIALCHLREGNPAAALTYFEEASRAAEDKYYDESLKHLRRSQELRACSDVDDDGELLQLNDHLEEALIEWFCGDSVHSVETIQEIANRCCDIRMGMALDDTCLYELLDCESLNGVAALHGYMIRGDFTSARRILDTTFKHNRRHIAYVLDEAIILWHEHNVEVLQECVTLLRQYLSKHLSDKKENCQELSLLSIHSGERDIVRLLNAILMICVSSLHDGGIESLALAERFFWNDIRMNVTPKLFPAPNLESTLVCLSKIQLPLLYRFSVDQYSLLWHANKHGGIRILFLREETSLNGLSLFYAHIFEQILLTSGIDVCERSEFEHISSTCRTLVNVERCGLQYEHRIALHHTNHPSSTPHIRIGFLTAAIDSQLPSMDHVNCINEDDLIRKLQVCSIVMIDCSLMKLDVASILQRRTTASVAIVLNDASGKLPSALLLAGASCVVHINDCCCQDITNFLRKVMSGEPVECCMNELDGEKTRIYGNRRAAGHRDELSLWRKAVIASFDADDAGCSDQLLHLEDSKFRDILTELNELPSHRRDRLITLIRSNCTRDIYAYVDELEDEPEHYVGAAKLSCDLLEVTQSPTEQIRHTLALIKRIFADHLYGIDDTDSTNLKDDQLVELMKSFATKEKERRRRRRKKTAVTRGCCSDGDGTSFTEELNSTTIKCADGSLDYKWCGVDRVMGCGNSSNQPPPPPPEVCKLKSLDRSHQQLSPNWCNRPTSRRRRVSSLIGAKAVEPGVDGSPKAHEVQSYLSTQDIRRCSDTPRLSKTLSMGCMWYSTISQGCEHLSYATHMGPPTHFINDKLPDFQTIKAAILIQKWYRRCLARLEARRRASWSIFTALEYAGEQDQLKVIDYTIRFFNRPIDIMRAMMESENNAITGSSPLAEDNDLDTDRQLMEATRPEQFKVDKSYKGPVISLPLRKAHVEEMIEAFKQNKVL</sequence>
<keyword evidence="7" id="KW-1185">Reference proteome</keyword>
<protein>
    <recommendedName>
        <fullName evidence="5">Tetratricopeptide repeat protein 29</fullName>
    </recommendedName>
</protein>
<dbReference type="InterPro" id="IPR051476">
    <property type="entry name" value="Bac_ResReg_Asp_Phosphatase"/>
</dbReference>
<dbReference type="Pfam" id="PF13424">
    <property type="entry name" value="TPR_12"/>
    <property type="match status" value="1"/>
</dbReference>
<dbReference type="WBParaSite" id="ALUE_0001344201-mRNA-1">
    <property type="protein sequence ID" value="ALUE_0001344201-mRNA-1"/>
    <property type="gene ID" value="ALUE_0001344201"/>
</dbReference>
<dbReference type="SMART" id="SM00028">
    <property type="entry name" value="TPR"/>
    <property type="match status" value="13"/>
</dbReference>
<dbReference type="GO" id="GO:0003341">
    <property type="term" value="P:cilium movement"/>
    <property type="evidence" value="ECO:0007669"/>
    <property type="project" value="TreeGrafter"/>
</dbReference>
<keyword evidence="3" id="KW-0677">Repeat</keyword>
<keyword evidence="4" id="KW-0802">TPR repeat</keyword>
<evidence type="ECO:0000256" key="2">
    <source>
        <dbReference type="ARBA" id="ARBA00022490"/>
    </source>
</evidence>
<dbReference type="GO" id="GO:0005737">
    <property type="term" value="C:cytoplasm"/>
    <property type="evidence" value="ECO:0007669"/>
    <property type="project" value="UniProtKB-SubCell"/>
</dbReference>
<evidence type="ECO:0000313" key="7">
    <source>
        <dbReference type="Proteomes" id="UP000036681"/>
    </source>
</evidence>
<evidence type="ECO:0000256" key="6">
    <source>
        <dbReference type="ARBA" id="ARBA00044739"/>
    </source>
</evidence>
<dbReference type="PANTHER" id="PTHR46630:SF1">
    <property type="entry name" value="TETRATRICOPEPTIDE REPEAT PROTEIN 29"/>
    <property type="match status" value="1"/>
</dbReference>
<dbReference type="PANTHER" id="PTHR46630">
    <property type="entry name" value="TETRATRICOPEPTIDE REPEAT PROTEIN 29"/>
    <property type="match status" value="1"/>
</dbReference>
<dbReference type="GO" id="GO:0005929">
    <property type="term" value="C:cilium"/>
    <property type="evidence" value="ECO:0007669"/>
    <property type="project" value="TreeGrafter"/>
</dbReference>
<reference evidence="8" key="1">
    <citation type="submission" date="2016-05" db="UniProtKB">
        <authorList>
            <consortium name="WormBaseParasite"/>
        </authorList>
    </citation>
    <scope>IDENTIFICATION</scope>
</reference>
<dbReference type="Proteomes" id="UP000036681">
    <property type="component" value="Unplaced"/>
</dbReference>
<evidence type="ECO:0000256" key="3">
    <source>
        <dbReference type="ARBA" id="ARBA00022737"/>
    </source>
</evidence>
<keyword evidence="2" id="KW-0963">Cytoplasm</keyword>
<evidence type="ECO:0000256" key="4">
    <source>
        <dbReference type="ARBA" id="ARBA00022803"/>
    </source>
</evidence>
<accession>A0A0M3I831</accession>
<evidence type="ECO:0000313" key="8">
    <source>
        <dbReference type="WBParaSite" id="ALUE_0001344201-mRNA-1"/>
    </source>
</evidence>
<dbReference type="InterPro" id="IPR011990">
    <property type="entry name" value="TPR-like_helical_dom_sf"/>
</dbReference>
<evidence type="ECO:0000256" key="1">
    <source>
        <dbReference type="ARBA" id="ARBA00004496"/>
    </source>
</evidence>
<comment type="function">
    <text evidence="6">Axonemal protein which is implicated in axonemal and/or peri-axonemal structure assembly and regulates flagellum assembly and beating and therefore sperm motility.</text>
</comment>
<organism evidence="7 8">
    <name type="scientific">Ascaris lumbricoides</name>
    <name type="common">Giant roundworm</name>
    <dbReference type="NCBI Taxonomy" id="6252"/>
    <lineage>
        <taxon>Eukaryota</taxon>
        <taxon>Metazoa</taxon>
        <taxon>Ecdysozoa</taxon>
        <taxon>Nematoda</taxon>
        <taxon>Chromadorea</taxon>
        <taxon>Rhabditida</taxon>
        <taxon>Spirurina</taxon>
        <taxon>Ascaridomorpha</taxon>
        <taxon>Ascaridoidea</taxon>
        <taxon>Ascarididae</taxon>
        <taxon>Ascaris</taxon>
    </lineage>
</organism>
<dbReference type="InterPro" id="IPR019734">
    <property type="entry name" value="TPR_rpt"/>
</dbReference>